<evidence type="ECO:0000313" key="10">
    <source>
        <dbReference type="Proteomes" id="UP000199183"/>
    </source>
</evidence>
<organism evidence="9 10">
    <name type="scientific">Paramicrobacterium humi</name>
    <dbReference type="NCBI Taxonomy" id="640635"/>
    <lineage>
        <taxon>Bacteria</taxon>
        <taxon>Bacillati</taxon>
        <taxon>Actinomycetota</taxon>
        <taxon>Actinomycetes</taxon>
        <taxon>Micrococcales</taxon>
        <taxon>Microbacteriaceae</taxon>
        <taxon>Paramicrobacterium</taxon>
    </lineage>
</organism>
<evidence type="ECO:0000313" key="9">
    <source>
        <dbReference type="EMBL" id="SEC51504.1"/>
    </source>
</evidence>
<accession>A0A1H4T5S9</accession>
<dbReference type="InterPro" id="IPR011606">
    <property type="entry name" value="Brnchd-chn_aa_trnsp_permease"/>
</dbReference>
<dbReference type="OrthoDB" id="5195391at2"/>
<evidence type="ECO:0000256" key="6">
    <source>
        <dbReference type="ARBA" id="ARBA00022989"/>
    </source>
</evidence>
<feature type="transmembrane region" description="Helical" evidence="8">
    <location>
        <begin position="160"/>
        <end position="179"/>
    </location>
</feature>
<evidence type="ECO:0000256" key="8">
    <source>
        <dbReference type="SAM" id="Phobius"/>
    </source>
</evidence>
<dbReference type="STRING" id="640635.SAMN04489806_3105"/>
<evidence type="ECO:0000256" key="5">
    <source>
        <dbReference type="ARBA" id="ARBA00022692"/>
    </source>
</evidence>
<dbReference type="Pfam" id="PF03591">
    <property type="entry name" value="AzlC"/>
    <property type="match status" value="1"/>
</dbReference>
<dbReference type="PANTHER" id="PTHR34979:SF1">
    <property type="entry name" value="INNER MEMBRANE PROTEIN YGAZ"/>
    <property type="match status" value="1"/>
</dbReference>
<dbReference type="GO" id="GO:1903785">
    <property type="term" value="P:L-valine transmembrane transport"/>
    <property type="evidence" value="ECO:0007669"/>
    <property type="project" value="TreeGrafter"/>
</dbReference>
<feature type="transmembrane region" description="Helical" evidence="8">
    <location>
        <begin position="186"/>
        <end position="204"/>
    </location>
</feature>
<keyword evidence="7 8" id="KW-0472">Membrane</keyword>
<keyword evidence="4" id="KW-1003">Cell membrane</keyword>
<evidence type="ECO:0000256" key="4">
    <source>
        <dbReference type="ARBA" id="ARBA00022475"/>
    </source>
</evidence>
<proteinExistence type="inferred from homology"/>
<dbReference type="RefSeq" id="WP_091187516.1">
    <property type="nucleotide sequence ID" value="NZ_FNRY01000002.1"/>
</dbReference>
<keyword evidence="5 8" id="KW-0812">Transmembrane</keyword>
<dbReference type="Proteomes" id="UP000199183">
    <property type="component" value="Unassembled WGS sequence"/>
</dbReference>
<reference evidence="9 10" key="1">
    <citation type="submission" date="2016-10" db="EMBL/GenBank/DDBJ databases">
        <authorList>
            <person name="de Groot N.N."/>
        </authorList>
    </citation>
    <scope>NUCLEOTIDE SEQUENCE [LARGE SCALE GENOMIC DNA]</scope>
    <source>
        <strain evidence="9 10">DSM 21799</strain>
    </source>
</reference>
<evidence type="ECO:0000256" key="2">
    <source>
        <dbReference type="ARBA" id="ARBA00010735"/>
    </source>
</evidence>
<sequence>MTDEVPLSRHPAVRQGLAVGAATAAYGVSFGALSVASGLDIWQTCVLSLFMFTGGSQFALVGVLASGGTASGPAAIASAALLGVRNAAYGMRMKTVVGGGLWRSVAAAWVTIDESTAVALAQHDASSRRIGFWATGLAVFIGWNITTLLGALIGDVLGDTRAYGLDAAAAAAFLALLWPRLTRLQPVAVAVGAAVVAACTTPVLPAGLPVILAAVVAIVVGAFNWFSHAGEKPA</sequence>
<dbReference type="EMBL" id="FNRY01000002">
    <property type="protein sequence ID" value="SEC51504.1"/>
    <property type="molecule type" value="Genomic_DNA"/>
</dbReference>
<dbReference type="PANTHER" id="PTHR34979">
    <property type="entry name" value="INNER MEMBRANE PROTEIN YGAZ"/>
    <property type="match status" value="1"/>
</dbReference>
<comment type="similarity">
    <text evidence="2">Belongs to the AzlC family.</text>
</comment>
<keyword evidence="10" id="KW-1185">Reference proteome</keyword>
<feature type="transmembrane region" description="Helical" evidence="8">
    <location>
        <begin position="130"/>
        <end position="154"/>
    </location>
</feature>
<keyword evidence="3" id="KW-0813">Transport</keyword>
<evidence type="ECO:0000256" key="7">
    <source>
        <dbReference type="ARBA" id="ARBA00023136"/>
    </source>
</evidence>
<evidence type="ECO:0000256" key="1">
    <source>
        <dbReference type="ARBA" id="ARBA00004651"/>
    </source>
</evidence>
<feature type="transmembrane region" description="Helical" evidence="8">
    <location>
        <begin position="59"/>
        <end position="84"/>
    </location>
</feature>
<name>A0A1H4T5S9_9MICO</name>
<dbReference type="GO" id="GO:0005886">
    <property type="term" value="C:plasma membrane"/>
    <property type="evidence" value="ECO:0007669"/>
    <property type="project" value="UniProtKB-SubCell"/>
</dbReference>
<feature type="transmembrane region" description="Helical" evidence="8">
    <location>
        <begin position="17"/>
        <end position="39"/>
    </location>
</feature>
<evidence type="ECO:0000256" key="3">
    <source>
        <dbReference type="ARBA" id="ARBA00022448"/>
    </source>
</evidence>
<keyword evidence="6 8" id="KW-1133">Transmembrane helix</keyword>
<dbReference type="AlphaFoldDB" id="A0A1H4T5S9"/>
<gene>
    <name evidence="9" type="ORF">SAMN04489806_3105</name>
</gene>
<comment type="subcellular location">
    <subcellularLocation>
        <location evidence="1">Cell membrane</location>
        <topology evidence="1">Multi-pass membrane protein</topology>
    </subcellularLocation>
</comment>
<protein>
    <submittedName>
        <fullName evidence="9">Predicted branched-chain amino acid permease (Azaleucine resistance)</fullName>
    </submittedName>
</protein>
<feature type="transmembrane region" description="Helical" evidence="8">
    <location>
        <begin position="210"/>
        <end position="227"/>
    </location>
</feature>